<feature type="domain" description="Protein-PII uridylyltransferase N-terminal" evidence="1">
    <location>
        <begin position="219"/>
        <end position="302"/>
    </location>
</feature>
<evidence type="ECO:0000259" key="1">
    <source>
        <dbReference type="Pfam" id="PF03445"/>
    </source>
</evidence>
<dbReference type="Pfam" id="PF13374">
    <property type="entry name" value="TPR_10"/>
    <property type="match status" value="1"/>
</dbReference>
<dbReference type="SUPFAM" id="SSF48452">
    <property type="entry name" value="TPR-like"/>
    <property type="match status" value="4"/>
</dbReference>
<proteinExistence type="predicted"/>
<dbReference type="Pfam" id="PF03445">
    <property type="entry name" value="DUF294"/>
    <property type="match status" value="1"/>
</dbReference>
<dbReference type="InterPro" id="IPR019734">
    <property type="entry name" value="TPR_rpt"/>
</dbReference>
<evidence type="ECO:0000313" key="2">
    <source>
        <dbReference type="EMBL" id="CAH1255534.1"/>
    </source>
</evidence>
<dbReference type="PANTHER" id="PTHR19959">
    <property type="entry name" value="KINESIN LIGHT CHAIN"/>
    <property type="match status" value="1"/>
</dbReference>
<dbReference type="OrthoDB" id="5986190at2759"/>
<dbReference type="PANTHER" id="PTHR19959:SF119">
    <property type="entry name" value="FUNGAL LIPASE-LIKE DOMAIN-CONTAINING PROTEIN"/>
    <property type="match status" value="1"/>
</dbReference>
<dbReference type="InterPro" id="IPR005105">
    <property type="entry name" value="GlnD_Uridyltrans_N"/>
</dbReference>
<name>A0A8K0ENV8_BRALA</name>
<evidence type="ECO:0000313" key="3">
    <source>
        <dbReference type="Proteomes" id="UP000838412"/>
    </source>
</evidence>
<keyword evidence="3" id="KW-1185">Reference proteome</keyword>
<organism evidence="2 3">
    <name type="scientific">Branchiostoma lanceolatum</name>
    <name type="common">Common lancelet</name>
    <name type="synonym">Amphioxus lanceolatum</name>
    <dbReference type="NCBI Taxonomy" id="7740"/>
    <lineage>
        <taxon>Eukaryota</taxon>
        <taxon>Metazoa</taxon>
        <taxon>Chordata</taxon>
        <taxon>Cephalochordata</taxon>
        <taxon>Leptocardii</taxon>
        <taxon>Amphioxiformes</taxon>
        <taxon>Branchiostomatidae</taxon>
        <taxon>Branchiostoma</taxon>
    </lineage>
</organism>
<gene>
    <name evidence="2" type="primary">TTC28</name>
    <name evidence="2" type="ORF">BLAG_LOCUS14538</name>
</gene>
<dbReference type="InterPro" id="IPR011990">
    <property type="entry name" value="TPR-like_helical_dom_sf"/>
</dbReference>
<reference evidence="2" key="1">
    <citation type="submission" date="2022-01" db="EMBL/GenBank/DDBJ databases">
        <authorList>
            <person name="Braso-Vives M."/>
        </authorList>
    </citation>
    <scope>NUCLEOTIDE SEQUENCE</scope>
</reference>
<sequence>MNFFEEFCKTVSRRRFRRPHAENTFPVAAMSRVAKTVVDLDTKRAEGDDAKTKGKQNEANRSYAKLHLAGDSALQHGYLDAAEEHFASALKQIHDRDSPRLHEEEECLRKLGTVYVRRGAQTKDGQDFAKATALYNAALARKGDNHLLIDSIKEAERLFLYHTVGIDCKPSPYESDIDHKNRLEKYRAEIKARLETIHNNHNPYQYDDDDPVVHEVEMKRAESVRDLFKDISEQRKDFITDLVEECMKTIGPPPCQYAMVGLGSQATELVTPYSDLEFAILMEENKDTPENREYFLNLTCYLYLKIINLGETILPSVAIKSLNDFQSKDPAGSWFYDSVTPRGFAFDGAMPWASKTPFGRERTKTKPAVSLIQTPAGMAEFQRHDDALTYGYHLSTVLRYVSYLTGDQILVDDYTARVIQELWAFDEQDKATVAQRFARVSLTHTMQEHKHQQLTEETLDVKKEIYRFPTVAVVNLGLLGGVYATSVWDAIKEMEEAGVVTKENAHHLQVLVSISGELRLRTYLELGGQKENLSGLTAMRTQQDDDDETLLKSVFYVPDQKMLFRYFYTARPLKQHIIAVSTELNNACFEGFLGRETLFYDASTLVKADICANLLQFKAMVSVTEKLQVEVEEGKYAETVLDPMGSLYLKARLQRLKAWRYCKLGYQRQAISCLEEELRVQQQLFGYDAICVDIAATYQNLGLAWGVLDPWKSLKYYKLALAIREALLEKDAVDPEIPRILHNIGAQLADLGKFKKAISYFESGMNMLKTIHGENAAHPDIAISLAGLGSCWSRLGLDKRMEQGDGDHKKAITYDEEALRMKKAIYGPDTAHPAIAISIGLLGNSVCAQGDHVKALSLREQALEMNKFIYGSDTPHPHTARSLGNLGLEWWHLGDHKKAISYYEQALQMEKVMEGGDKARHPDIAHSLYRLGMIWFDAGNSDKARGFYEQALKMYQDLYGQTTPHPDASTLLSNLGVLREKSGDNFKAISFYEEALKMIEKIFRNSKEHPYIALLLCRLGSTYRKVREYLKSLQYYERALEIFKGIHGQEAAHPSIVGSLSELAVVHQNLGDHTKAIQLYEDALDMTRVIHCSNKTHGGDGTRHPDIAHALYHMGRLLSDAGDSEKAIGFYEQALQMYQKLYGPTTPYHHTAISLSCMDKSGDNSKPISYYEESLKMLEEVLYNSKEHPDIALLLGELGSVCHKAGNYTKSVRYFERALEINKGIHGQDSAQPAIAKSLSNLAAVYEDLEDYAISIMLYKDALHMMGIIHSTNDKHPDILELNSKLDTVCNKLGDRENARENGEQASALKMSCAIM</sequence>
<protein>
    <submittedName>
        <fullName evidence="2">TTC28 protein</fullName>
    </submittedName>
</protein>
<accession>A0A8K0ENV8</accession>
<dbReference type="GO" id="GO:0008773">
    <property type="term" value="F:[protein-PII] uridylyltransferase activity"/>
    <property type="evidence" value="ECO:0007669"/>
    <property type="project" value="InterPro"/>
</dbReference>
<dbReference type="EMBL" id="OV696687">
    <property type="protein sequence ID" value="CAH1255534.1"/>
    <property type="molecule type" value="Genomic_DNA"/>
</dbReference>
<dbReference type="Gene3D" id="1.25.40.10">
    <property type="entry name" value="Tetratricopeptide repeat domain"/>
    <property type="match status" value="5"/>
</dbReference>
<dbReference type="Proteomes" id="UP000838412">
    <property type="component" value="Chromosome 2"/>
</dbReference>
<dbReference type="Pfam" id="PF13424">
    <property type="entry name" value="TPR_12"/>
    <property type="match status" value="4"/>
</dbReference>
<dbReference type="SMART" id="SM00028">
    <property type="entry name" value="TPR"/>
    <property type="match status" value="12"/>
</dbReference>